<feature type="repeat" description="TPR" evidence="3">
    <location>
        <begin position="210"/>
        <end position="243"/>
    </location>
</feature>
<reference evidence="4 5" key="1">
    <citation type="submission" date="2019-03" db="EMBL/GenBank/DDBJ databases">
        <title>Genomic Encyclopedia of Type Strains, Phase IV (KMG-IV): sequencing the most valuable type-strain genomes for metagenomic binning, comparative biology and taxonomic classification.</title>
        <authorList>
            <person name="Goeker M."/>
        </authorList>
    </citation>
    <scope>NUCLEOTIDE SEQUENCE [LARGE SCALE GENOMIC DNA]</scope>
    <source>
        <strain evidence="4 5">DSM 203</strain>
    </source>
</reference>
<name>A0A4R4A429_MARGR</name>
<dbReference type="PROSITE" id="PS50005">
    <property type="entry name" value="TPR"/>
    <property type="match status" value="4"/>
</dbReference>
<gene>
    <name evidence="4" type="ORF">EDC29_1301</name>
</gene>
<evidence type="ECO:0000313" key="5">
    <source>
        <dbReference type="Proteomes" id="UP000295247"/>
    </source>
</evidence>
<dbReference type="InterPro" id="IPR051685">
    <property type="entry name" value="Ycf3/AcsC/BcsC/TPR_MFPF"/>
</dbReference>
<dbReference type="RefSeq" id="WP_132230697.1">
    <property type="nucleotide sequence ID" value="NZ_SMDC01000030.1"/>
</dbReference>
<dbReference type="Pfam" id="PF00515">
    <property type="entry name" value="TPR_1"/>
    <property type="match status" value="2"/>
</dbReference>
<dbReference type="Proteomes" id="UP000295247">
    <property type="component" value="Unassembled WGS sequence"/>
</dbReference>
<protein>
    <submittedName>
        <fullName evidence="4">Tetratricopeptide repeat protein</fullName>
    </submittedName>
</protein>
<comment type="caution">
    <text evidence="4">The sequence shown here is derived from an EMBL/GenBank/DDBJ whole genome shotgun (WGS) entry which is preliminary data.</text>
</comment>
<feature type="repeat" description="TPR" evidence="3">
    <location>
        <begin position="244"/>
        <end position="277"/>
    </location>
</feature>
<dbReference type="SMART" id="SM00028">
    <property type="entry name" value="TPR"/>
    <property type="match status" value="6"/>
</dbReference>
<dbReference type="InterPro" id="IPR011990">
    <property type="entry name" value="TPR-like_helical_dom_sf"/>
</dbReference>
<evidence type="ECO:0000313" key="4">
    <source>
        <dbReference type="EMBL" id="TCW31963.1"/>
    </source>
</evidence>
<dbReference type="SUPFAM" id="SSF48452">
    <property type="entry name" value="TPR-like"/>
    <property type="match status" value="1"/>
</dbReference>
<proteinExistence type="predicted"/>
<sequence length="349" mass="38639">MTDHQGLYDTAMRERLAGNERVAEPLFRALLALAPEHSTAWYELGSILVERGDLDGGVACLRKARLLDPDKAQYRTALADAQCRAAPAPESAVEPPPAATLGEGRVPLVEQQRIAGLLERSDRLDKALSRARALTEHYPDDAFAWRALGTVHYKRGESQAALDGLWRALARTPDHAETLNTLANALLDLGFLNQARGCVERALILAPDYASAHNTQGMLFRLQERFAEAEQCYSHAIMLQPQLAEAHSNLGVVYKELGRLDEALDCYRQALAINPDYFEALNNMGAALQDLGRHDAALSCFNRALTGGRNLPVIESTRLFTLNYHPDLPAESIYAAYRDYNRRHGEPAR</sequence>
<evidence type="ECO:0000256" key="3">
    <source>
        <dbReference type="PROSITE-ProRule" id="PRU00339"/>
    </source>
</evidence>
<dbReference type="PROSITE" id="PS50293">
    <property type="entry name" value="TPR_REGION"/>
    <property type="match status" value="1"/>
</dbReference>
<dbReference type="PANTHER" id="PTHR44943">
    <property type="entry name" value="CELLULOSE SYNTHASE OPERON PROTEIN C"/>
    <property type="match status" value="1"/>
</dbReference>
<keyword evidence="2 3" id="KW-0802">TPR repeat</keyword>
<dbReference type="Pfam" id="PF14559">
    <property type="entry name" value="TPR_19"/>
    <property type="match status" value="1"/>
</dbReference>
<dbReference type="InterPro" id="IPR046491">
    <property type="entry name" value="DUF6584"/>
</dbReference>
<dbReference type="InterPro" id="IPR019734">
    <property type="entry name" value="TPR_rpt"/>
</dbReference>
<feature type="non-terminal residue" evidence="4">
    <location>
        <position position="349"/>
    </location>
</feature>
<dbReference type="Gene3D" id="1.25.40.10">
    <property type="entry name" value="Tetratricopeptide repeat domain"/>
    <property type="match status" value="3"/>
</dbReference>
<evidence type="ECO:0000256" key="2">
    <source>
        <dbReference type="ARBA" id="ARBA00022803"/>
    </source>
</evidence>
<evidence type="ECO:0000256" key="1">
    <source>
        <dbReference type="ARBA" id="ARBA00022737"/>
    </source>
</evidence>
<dbReference type="PANTHER" id="PTHR44943:SF8">
    <property type="entry name" value="TPR REPEAT-CONTAINING PROTEIN MJ0263"/>
    <property type="match status" value="1"/>
</dbReference>
<feature type="repeat" description="TPR" evidence="3">
    <location>
        <begin position="38"/>
        <end position="71"/>
    </location>
</feature>
<dbReference type="EMBL" id="SMDC01000030">
    <property type="protein sequence ID" value="TCW31963.1"/>
    <property type="molecule type" value="Genomic_DNA"/>
</dbReference>
<feature type="repeat" description="TPR" evidence="3">
    <location>
        <begin position="142"/>
        <end position="175"/>
    </location>
</feature>
<dbReference type="Pfam" id="PF13432">
    <property type="entry name" value="TPR_16"/>
    <property type="match status" value="1"/>
</dbReference>
<dbReference type="Pfam" id="PF20225">
    <property type="entry name" value="DUF6584"/>
    <property type="match status" value="1"/>
</dbReference>
<organism evidence="4 5">
    <name type="scientific">Marichromatium gracile</name>
    <name type="common">Chromatium gracile</name>
    <dbReference type="NCBI Taxonomy" id="1048"/>
    <lineage>
        <taxon>Bacteria</taxon>
        <taxon>Pseudomonadati</taxon>
        <taxon>Pseudomonadota</taxon>
        <taxon>Gammaproteobacteria</taxon>
        <taxon>Chromatiales</taxon>
        <taxon>Chromatiaceae</taxon>
        <taxon>Marichromatium</taxon>
    </lineage>
</organism>
<keyword evidence="1" id="KW-0677">Repeat</keyword>
<accession>A0A4R4A429</accession>
<dbReference type="AlphaFoldDB" id="A0A4R4A429"/>